<name>A0A8S5MJT7_9CAUD</name>
<dbReference type="EMBL" id="BK014920">
    <property type="protein sequence ID" value="DAD82500.1"/>
    <property type="molecule type" value="Genomic_DNA"/>
</dbReference>
<proteinExistence type="predicted"/>
<accession>A0A8S5MJT7</accession>
<protein>
    <submittedName>
        <fullName evidence="1">Uncharacterized protein</fullName>
    </submittedName>
</protein>
<sequence length="50" mass="5984">MLTAYYCFVNLGWPPSQYDRLPYGEKLLVTQFALKAMNDQREAEEELKRR</sequence>
<reference evidence="1" key="1">
    <citation type="journal article" date="2021" name="Proc. Natl. Acad. Sci. U.S.A.">
        <title>A Catalog of Tens of Thousands of Viruses from Human Metagenomes Reveals Hidden Associations with Chronic Diseases.</title>
        <authorList>
            <person name="Tisza M.J."/>
            <person name="Buck C.B."/>
        </authorList>
    </citation>
    <scope>NUCLEOTIDE SEQUENCE</scope>
    <source>
        <strain evidence="1">Ct6ro14</strain>
    </source>
</reference>
<organism evidence="1">
    <name type="scientific">Siphoviridae sp. ct6ro14</name>
    <dbReference type="NCBI Taxonomy" id="2826300"/>
    <lineage>
        <taxon>Viruses</taxon>
        <taxon>Duplodnaviria</taxon>
        <taxon>Heunggongvirae</taxon>
        <taxon>Uroviricota</taxon>
        <taxon>Caudoviricetes</taxon>
    </lineage>
</organism>
<evidence type="ECO:0000313" key="1">
    <source>
        <dbReference type="EMBL" id="DAD82500.1"/>
    </source>
</evidence>